<dbReference type="GeneID" id="36292094"/>
<proteinExistence type="predicted"/>
<sequence length="101" mass="12027">MQQPPMQAALHSHCRTRNPRNARTRTHTRTHDAYYMPPTHVTDPEEGRHRNPKPTRHEECLQTRPPRHRRHSPRQTTTPDSTLDTESYEQMQFMRPTAVPR</sequence>
<evidence type="ECO:0000256" key="1">
    <source>
        <dbReference type="SAM" id="MobiDB-lite"/>
    </source>
</evidence>
<reference evidence="2" key="1">
    <citation type="submission" date="2016-03" db="EMBL/GenBank/DDBJ databases">
        <title>Updated assembly of Pseudogymnoascus destructans, the fungus causing white-nose syndrome of bats.</title>
        <authorList>
            <person name="Palmer J.M."/>
            <person name="Drees K.P."/>
            <person name="Foster J.T."/>
            <person name="Lindner D.L."/>
        </authorList>
    </citation>
    <scope>NUCLEOTIDE SEQUENCE [LARGE SCALE GENOMIC DNA]</scope>
    <source>
        <strain evidence="2">20631-21</strain>
    </source>
</reference>
<dbReference type="AlphaFoldDB" id="A0A176ZXA6"/>
<dbReference type="Proteomes" id="UP000077154">
    <property type="component" value="Unassembled WGS sequence"/>
</dbReference>
<dbReference type="RefSeq" id="XP_024319893.1">
    <property type="nucleotide sequence ID" value="XM_024472595.1"/>
</dbReference>
<protein>
    <submittedName>
        <fullName evidence="2">Uncharacterized protein</fullName>
    </submittedName>
</protein>
<organism evidence="2">
    <name type="scientific">Pseudogymnoascus destructans</name>
    <dbReference type="NCBI Taxonomy" id="655981"/>
    <lineage>
        <taxon>Eukaryota</taxon>
        <taxon>Fungi</taxon>
        <taxon>Dikarya</taxon>
        <taxon>Ascomycota</taxon>
        <taxon>Pezizomycotina</taxon>
        <taxon>Leotiomycetes</taxon>
        <taxon>Thelebolales</taxon>
        <taxon>Thelebolaceae</taxon>
        <taxon>Pseudogymnoascus</taxon>
    </lineage>
</organism>
<dbReference type="EMBL" id="KV441418">
    <property type="protein sequence ID" value="OAF54589.1"/>
    <property type="molecule type" value="Genomic_DNA"/>
</dbReference>
<feature type="region of interest" description="Disordered" evidence="1">
    <location>
        <begin position="1"/>
        <end position="101"/>
    </location>
</feature>
<feature type="compositionally biased region" description="Polar residues" evidence="1">
    <location>
        <begin position="80"/>
        <end position="90"/>
    </location>
</feature>
<evidence type="ECO:0000313" key="2">
    <source>
        <dbReference type="EMBL" id="OAF54589.1"/>
    </source>
</evidence>
<name>A0A176ZXA6_9PEZI</name>
<accession>A0A176ZXA6</accession>
<gene>
    <name evidence="2" type="ORF">VC83_09057</name>
</gene>
<feature type="compositionally biased region" description="Basic and acidic residues" evidence="1">
    <location>
        <begin position="42"/>
        <end position="61"/>
    </location>
</feature>
<feature type="compositionally biased region" description="Basic residues" evidence="1">
    <location>
        <begin position="12"/>
        <end position="28"/>
    </location>
</feature>